<dbReference type="InterPro" id="IPR000315">
    <property type="entry name" value="Znf_B-box"/>
</dbReference>
<keyword evidence="1" id="KW-1133">Transmembrane helix</keyword>
<dbReference type="EMBL" id="AMRI01000001">
    <property type="protein sequence ID" value="EKE77836.1"/>
    <property type="molecule type" value="Genomic_DNA"/>
</dbReference>
<dbReference type="OrthoDB" id="8820575at2"/>
<dbReference type="STRING" id="745411.B3C1_00210"/>
<comment type="caution">
    <text evidence="3">The sequence shown here is derived from an EMBL/GenBank/DDBJ whole genome shotgun (WGS) entry which is preliminary data.</text>
</comment>
<accession>K2J478</accession>
<feature type="transmembrane region" description="Helical" evidence="1">
    <location>
        <begin position="81"/>
        <end position="99"/>
    </location>
</feature>
<organism evidence="3 4">
    <name type="scientific">Gallaecimonas xiamenensis 3-C-1</name>
    <dbReference type="NCBI Taxonomy" id="745411"/>
    <lineage>
        <taxon>Bacteria</taxon>
        <taxon>Pseudomonadati</taxon>
        <taxon>Pseudomonadota</taxon>
        <taxon>Gammaproteobacteria</taxon>
        <taxon>Enterobacterales</taxon>
        <taxon>Gallaecimonadaceae</taxon>
        <taxon>Gallaecimonas</taxon>
    </lineage>
</organism>
<proteinExistence type="predicted"/>
<dbReference type="AlphaFoldDB" id="K2J478"/>
<keyword evidence="1" id="KW-0812">Transmembrane</keyword>
<keyword evidence="1" id="KW-0472">Membrane</keyword>
<evidence type="ECO:0000313" key="4">
    <source>
        <dbReference type="Proteomes" id="UP000006755"/>
    </source>
</evidence>
<evidence type="ECO:0000313" key="3">
    <source>
        <dbReference type="EMBL" id="EKE77836.1"/>
    </source>
</evidence>
<keyword evidence="4" id="KW-1185">Reference proteome</keyword>
<gene>
    <name evidence="3" type="ORF">B3C1_00210</name>
</gene>
<reference evidence="3 4" key="1">
    <citation type="journal article" date="2012" name="J. Bacteriol.">
        <title>Genome Sequence of Gallaecimonas xiamenensis Type Strain 3-C-1.</title>
        <authorList>
            <person name="Lai Q."/>
            <person name="Wang L."/>
            <person name="Wang W."/>
            <person name="Shao Z."/>
        </authorList>
    </citation>
    <scope>NUCLEOTIDE SEQUENCE [LARGE SCALE GENOMIC DNA]</scope>
    <source>
        <strain evidence="3 4">3-C-1</strain>
    </source>
</reference>
<evidence type="ECO:0000256" key="1">
    <source>
        <dbReference type="SAM" id="Phobius"/>
    </source>
</evidence>
<protein>
    <recommendedName>
        <fullName evidence="2">B box-type domain-containing protein</fullName>
    </recommendedName>
</protein>
<sequence length="143" mass="15599">MQCYHHQQQQAHALCKHCHKGLCASCTLDSGWGLACSEPCRDELLAQQAAWRKNSQMLAASKTATQLLTAHLVQRRRHTGMLLGSMVMLLLFCLAIGLDRGNKDYVLTIGALLVVCIVSSLLRLRANSRALAQLAGQGDNETG</sequence>
<dbReference type="GO" id="GO:0008270">
    <property type="term" value="F:zinc ion binding"/>
    <property type="evidence" value="ECO:0007669"/>
    <property type="project" value="InterPro"/>
</dbReference>
<dbReference type="PROSITE" id="PS50119">
    <property type="entry name" value="ZF_BBOX"/>
    <property type="match status" value="1"/>
</dbReference>
<evidence type="ECO:0000259" key="2">
    <source>
        <dbReference type="PROSITE" id="PS50119"/>
    </source>
</evidence>
<feature type="domain" description="B box-type" evidence="2">
    <location>
        <begin position="1"/>
        <end position="27"/>
    </location>
</feature>
<dbReference type="RefSeq" id="WP_008482104.1">
    <property type="nucleotide sequence ID" value="NZ_AMRI01000001.1"/>
</dbReference>
<feature type="transmembrane region" description="Helical" evidence="1">
    <location>
        <begin position="105"/>
        <end position="124"/>
    </location>
</feature>
<dbReference type="Proteomes" id="UP000006755">
    <property type="component" value="Unassembled WGS sequence"/>
</dbReference>
<name>K2J478_9GAMM</name>